<evidence type="ECO:0000259" key="1">
    <source>
        <dbReference type="Pfam" id="PF02371"/>
    </source>
</evidence>
<dbReference type="GO" id="GO:0003677">
    <property type="term" value="F:DNA binding"/>
    <property type="evidence" value="ECO:0007669"/>
    <property type="project" value="InterPro"/>
</dbReference>
<dbReference type="Pfam" id="PF02371">
    <property type="entry name" value="Transposase_20"/>
    <property type="match status" value="1"/>
</dbReference>
<comment type="caution">
    <text evidence="2">The sequence shown here is derived from an EMBL/GenBank/DDBJ whole genome shotgun (WGS) entry which is preliminary data.</text>
</comment>
<accession>A0AA37JN65</accession>
<protein>
    <recommendedName>
        <fullName evidence="1">Transposase IS116/IS110/IS902 C-terminal domain-containing protein</fullName>
    </recommendedName>
</protein>
<evidence type="ECO:0000313" key="3">
    <source>
        <dbReference type="Proteomes" id="UP001055091"/>
    </source>
</evidence>
<dbReference type="RefSeq" id="WP_148511147.1">
    <property type="nucleotide sequence ID" value="NZ_BQNJ01000002.1"/>
</dbReference>
<reference evidence="2" key="1">
    <citation type="submission" date="2022-01" db="EMBL/GenBank/DDBJ databases">
        <title>Novel bile acid biosynthetic pathways are enriched in the microbiome of centenarians.</title>
        <authorList>
            <person name="Sato Y."/>
            <person name="Atarashi K."/>
            <person name="Plichta R.D."/>
            <person name="Arai Y."/>
            <person name="Sasajima S."/>
            <person name="Kearney M.S."/>
            <person name="Suda W."/>
            <person name="Takeshita K."/>
            <person name="Sasaki T."/>
            <person name="Okamoto S."/>
            <person name="Skelly N.A."/>
            <person name="Okamura Y."/>
            <person name="Vlamakis H."/>
            <person name="Li Y."/>
            <person name="Tanoue T."/>
            <person name="Takei H."/>
            <person name="Nittono H."/>
            <person name="Narushima S."/>
            <person name="Irie J."/>
            <person name="Itoh H."/>
            <person name="Moriya K."/>
            <person name="Sugiura Y."/>
            <person name="Suematsu M."/>
            <person name="Moritoki N."/>
            <person name="Shibata S."/>
            <person name="Littman R.D."/>
            <person name="Fischbach A.M."/>
            <person name="Uwamino Y."/>
            <person name="Inoue T."/>
            <person name="Honda A."/>
            <person name="Hattori M."/>
            <person name="Murai T."/>
            <person name="Xavier J.R."/>
            <person name="Hirose N."/>
            <person name="Honda K."/>
        </authorList>
    </citation>
    <scope>NUCLEOTIDE SEQUENCE</scope>
    <source>
        <strain evidence="2">CE91-St55</strain>
    </source>
</reference>
<dbReference type="GO" id="GO:0006313">
    <property type="term" value="P:DNA transposition"/>
    <property type="evidence" value="ECO:0007669"/>
    <property type="project" value="InterPro"/>
</dbReference>
<gene>
    <name evidence="2" type="ORF">CE91St55_59980</name>
</gene>
<organism evidence="2 3">
    <name type="scientific">Hungatella hathewayi</name>
    <dbReference type="NCBI Taxonomy" id="154046"/>
    <lineage>
        <taxon>Bacteria</taxon>
        <taxon>Bacillati</taxon>
        <taxon>Bacillota</taxon>
        <taxon>Clostridia</taxon>
        <taxon>Lachnospirales</taxon>
        <taxon>Lachnospiraceae</taxon>
        <taxon>Hungatella</taxon>
    </lineage>
</organism>
<dbReference type="AlphaFoldDB" id="A0AA37JN65"/>
<proteinExistence type="predicted"/>
<dbReference type="InterPro" id="IPR003346">
    <property type="entry name" value="Transposase_20"/>
</dbReference>
<dbReference type="GO" id="GO:0004803">
    <property type="term" value="F:transposase activity"/>
    <property type="evidence" value="ECO:0007669"/>
    <property type="project" value="InterPro"/>
</dbReference>
<name>A0AA37JN65_9FIRM</name>
<sequence length="113" mass="12615">METSVGIEAGAVAGKTDVTWFVQRILELDAELAVIEDQIKQKCQEIPYASNMLEILGIGDNTLFGILAEMEDTSRFDDVKEIRKLSGLSFVECGFGMHIGENKNSHRARVRLR</sequence>
<dbReference type="EMBL" id="BQNJ01000002">
    <property type="protein sequence ID" value="GKH04017.1"/>
    <property type="molecule type" value="Genomic_DNA"/>
</dbReference>
<dbReference type="Proteomes" id="UP001055091">
    <property type="component" value="Unassembled WGS sequence"/>
</dbReference>
<feature type="domain" description="Transposase IS116/IS110/IS902 C-terminal" evidence="1">
    <location>
        <begin position="51"/>
        <end position="113"/>
    </location>
</feature>
<evidence type="ECO:0000313" key="2">
    <source>
        <dbReference type="EMBL" id="GKH04017.1"/>
    </source>
</evidence>